<dbReference type="InterPro" id="IPR003653">
    <property type="entry name" value="Peptidase_C48_C"/>
</dbReference>
<evidence type="ECO:0000256" key="1">
    <source>
        <dbReference type="ARBA" id="ARBA00005234"/>
    </source>
</evidence>
<dbReference type="GO" id="GO:0003677">
    <property type="term" value="F:DNA binding"/>
    <property type="evidence" value="ECO:0007669"/>
    <property type="project" value="UniProtKB-KW"/>
</dbReference>
<keyword evidence="8" id="KW-0862">Zinc</keyword>
<dbReference type="SUPFAM" id="SSF54001">
    <property type="entry name" value="Cysteine proteinases"/>
    <property type="match status" value="1"/>
</dbReference>
<evidence type="ECO:0000256" key="4">
    <source>
        <dbReference type="ARBA" id="ARBA00022670"/>
    </source>
</evidence>
<dbReference type="GO" id="GO:0008270">
    <property type="term" value="F:zinc ion binding"/>
    <property type="evidence" value="ECO:0007669"/>
    <property type="project" value="UniProtKB-KW"/>
</dbReference>
<dbReference type="GO" id="GO:0008233">
    <property type="term" value="F:peptidase activity"/>
    <property type="evidence" value="ECO:0007669"/>
    <property type="project" value="UniProtKB-KW"/>
</dbReference>
<evidence type="ECO:0000313" key="12">
    <source>
        <dbReference type="Proteomes" id="UP001591681"/>
    </source>
</evidence>
<evidence type="ECO:0000256" key="7">
    <source>
        <dbReference type="ARBA" id="ARBA00023172"/>
    </source>
</evidence>
<feature type="compositionally biased region" description="Polar residues" evidence="9">
    <location>
        <begin position="768"/>
        <end position="778"/>
    </location>
</feature>
<dbReference type="InterPro" id="IPR014756">
    <property type="entry name" value="Ig_E-set"/>
</dbReference>
<keyword evidence="4" id="KW-0645">Protease</keyword>
<dbReference type="GO" id="GO:0032196">
    <property type="term" value="P:transposition"/>
    <property type="evidence" value="ECO:0007669"/>
    <property type="project" value="UniProtKB-KW"/>
</dbReference>
<feature type="domain" description="SWIM-type" evidence="10">
    <location>
        <begin position="393"/>
        <end position="424"/>
    </location>
</feature>
<evidence type="ECO:0000259" key="10">
    <source>
        <dbReference type="PROSITE" id="PS50966"/>
    </source>
</evidence>
<comment type="similarity">
    <text evidence="1">Belongs to the peptidase C48 family.</text>
</comment>
<evidence type="ECO:0000256" key="6">
    <source>
        <dbReference type="ARBA" id="ARBA00023125"/>
    </source>
</evidence>
<sequence>MPVNCPRNLKQVQNTVYANRNSQRICHDEIFGLHELAYQLPGFVWHISSFPDLLVFAGKPEMLQLARANLEEAVSHSYPQLISYDTTFQMGDFYLSVVAMRNTALTNDPVFPVGFMLHERKFMQHHEMFLQDILGKLGMGSKKLSKVPLVVDREKGIVGALKKAFPNVSLVYCRNHVLRDIEYWIKKHGGTRDDVKVLKDQIAMLIDSASKDEFEAKIAKFRLGWSEGFLTYFEQHLYLDLIENVASFYTGQFEAFKNKSPTNNISEAMNKIIKTQNDWRELPVDCMVLSLYYMQSYFLFEFQRARLGLGNYSVKQGVPLAPKEVKMPPFIPLESIIERVRSQMKEEASRMDIPSANRLTQSSLAKTVVEMGLVSLDSSAGVFVVKSPSNESVHVVHNTSNGTKCSCPSSGKCFHVLAVEMATGLRLDSKRTYSLSMMRKRGRGKETKSGRKKPRTKDLDYTVNPAPDSILSNLQSKIPPSIKTEDNTHDSSQQDNIAGPEATAALQGIATFGPWIHTDLNEPDWSTVAPRSQCLAPKTWLEGETIEQAITSYISECKVSDSVLCMPTFIYQMAAVFSFGPVLQLCAAQGALNFDTVFIPFNTDVNGPGSHWLLAAAEFREKDIRVFNSIHSFTTSENASATLLKVVACMYTAAGEDFQATDWTVTDVINAPQQSNGTPAADWSCWGGFSMFWSRCCAGRIRRCGGGWQSDDTVIVGTLSRYSPLFLFLMLLGVFLLLWNMHLLERCNCESVSSLYQPQSNISSAIKPSASAHNQNSCPHMGREPTPEEAQEQRSLLESISWPGPPRLEVPVNQSSDPAHSYFVIQPPANVSGQATWRVGGKLEVLVYMHNYLGQPKTYGGDFLLARIRSPEIGAGASGRVVDQQNGTYAVELPLLWAGPAQVEVTLVHSSEAVGVLKRLREERPDRVCFQSLFRSGSLQETTECNLCLPTGPRQAELCDYTDPHTGEPWYCYKPKRLGCDRRINHFRGEYKKNLLYTHESLLFTRSTVQVPVKAHGMDNITILSAAEGQSSVGKDQAKFLPSGYYFQGAWRPLSGMPIQQFNNSSAITQCLRGKLLYMFGDSTVRQWFEYLSAFVPEFSLRSPQNIGPYMAVDSVNNILMTFRCHGPPIRFNTVLSSELHYIANEIDGLRGGTDTIVALSIWSHFSTFPVEVYIRRLRHIRHAMARLLDRAPGTLVVVRTANPQITDPDYSLYNSDWFSVQLDAVLRAMFRGMRGVVLLDAWDMTLAHPTQPHLLHPAPDIIKNMADLILSHVCPAKQQTSKA</sequence>
<dbReference type="Pfam" id="PF02902">
    <property type="entry name" value="Peptidase_C48"/>
    <property type="match status" value="1"/>
</dbReference>
<dbReference type="PANTHER" id="PTHR16165:SF9">
    <property type="entry name" value="NXPE FAMILY MEMBER 3"/>
    <property type="match status" value="1"/>
</dbReference>
<organism evidence="11 12">
    <name type="scientific">Coilia grayii</name>
    <name type="common">Gray's grenadier anchovy</name>
    <dbReference type="NCBI Taxonomy" id="363190"/>
    <lineage>
        <taxon>Eukaryota</taxon>
        <taxon>Metazoa</taxon>
        <taxon>Chordata</taxon>
        <taxon>Craniata</taxon>
        <taxon>Vertebrata</taxon>
        <taxon>Euteleostomi</taxon>
        <taxon>Actinopterygii</taxon>
        <taxon>Neopterygii</taxon>
        <taxon>Teleostei</taxon>
        <taxon>Clupei</taxon>
        <taxon>Clupeiformes</taxon>
        <taxon>Clupeoidei</taxon>
        <taxon>Engraulidae</taxon>
        <taxon>Coilinae</taxon>
        <taxon>Coilia</taxon>
    </lineage>
</organism>
<evidence type="ECO:0000256" key="5">
    <source>
        <dbReference type="ARBA" id="ARBA00022801"/>
    </source>
</evidence>
<keyword evidence="12" id="KW-1185">Reference proteome</keyword>
<keyword evidence="8" id="KW-0479">Metal-binding</keyword>
<feature type="region of interest" description="Disordered" evidence="9">
    <location>
        <begin position="437"/>
        <end position="496"/>
    </location>
</feature>
<dbReference type="SUPFAM" id="SSF81296">
    <property type="entry name" value="E set domains"/>
    <property type="match status" value="1"/>
</dbReference>
<comment type="similarity">
    <text evidence="2">Belongs to the NXPE family.</text>
</comment>
<evidence type="ECO:0000256" key="8">
    <source>
        <dbReference type="PROSITE-ProRule" id="PRU00325"/>
    </source>
</evidence>
<evidence type="ECO:0000313" key="11">
    <source>
        <dbReference type="EMBL" id="KAL2101724.1"/>
    </source>
</evidence>
<dbReference type="Pfam" id="PF06312">
    <property type="entry name" value="Neurexophilin"/>
    <property type="match status" value="1"/>
</dbReference>
<dbReference type="GO" id="GO:0006508">
    <property type="term" value="P:proteolysis"/>
    <property type="evidence" value="ECO:0007669"/>
    <property type="project" value="UniProtKB-KW"/>
</dbReference>
<keyword evidence="8" id="KW-0863">Zinc-finger</keyword>
<keyword evidence="6" id="KW-0238">DNA-binding</keyword>
<keyword evidence="5" id="KW-0378">Hydrolase</keyword>
<evidence type="ECO:0000256" key="9">
    <source>
        <dbReference type="SAM" id="MobiDB-lite"/>
    </source>
</evidence>
<dbReference type="PANTHER" id="PTHR16165">
    <property type="entry name" value="NXPE FAMILY MEMBER"/>
    <property type="match status" value="1"/>
</dbReference>
<dbReference type="Gene3D" id="3.40.395.10">
    <property type="entry name" value="Adenoviral Proteinase, Chain A"/>
    <property type="match status" value="1"/>
</dbReference>
<dbReference type="InterPro" id="IPR001207">
    <property type="entry name" value="Transposase_mutator"/>
</dbReference>
<keyword evidence="7" id="KW-0233">DNA recombination</keyword>
<proteinExistence type="inferred from homology"/>
<gene>
    <name evidence="11" type="ORF">ACEWY4_003485</name>
</gene>
<dbReference type="InterPro" id="IPR038765">
    <property type="entry name" value="Papain-like_cys_pep_sf"/>
</dbReference>
<dbReference type="GO" id="GO:0006310">
    <property type="term" value="P:DNA recombination"/>
    <property type="evidence" value="ECO:0007669"/>
    <property type="project" value="UniProtKB-KW"/>
</dbReference>
<dbReference type="Pfam" id="PF24536">
    <property type="entry name" value="NXPE4_C"/>
    <property type="match status" value="1"/>
</dbReference>
<evidence type="ECO:0000256" key="2">
    <source>
        <dbReference type="ARBA" id="ARBA00005431"/>
    </source>
</evidence>
<dbReference type="GO" id="GO:0007399">
    <property type="term" value="P:nervous system development"/>
    <property type="evidence" value="ECO:0007669"/>
    <property type="project" value="UniProtKB-ARBA"/>
</dbReference>
<accession>A0ABD1KRD7</accession>
<name>A0ABD1KRD7_9TELE</name>
<keyword evidence="3" id="KW-0815">Transposition</keyword>
<dbReference type="InterPro" id="IPR026845">
    <property type="entry name" value="NXPH/NXPE"/>
</dbReference>
<dbReference type="InterPro" id="IPR057106">
    <property type="entry name" value="NXPE4_C"/>
</dbReference>
<dbReference type="Pfam" id="PF00872">
    <property type="entry name" value="Transposase_mut"/>
    <property type="match status" value="1"/>
</dbReference>
<reference evidence="11 12" key="1">
    <citation type="submission" date="2024-09" db="EMBL/GenBank/DDBJ databases">
        <title>A chromosome-level genome assembly of Gray's grenadier anchovy, Coilia grayii.</title>
        <authorList>
            <person name="Fu Z."/>
        </authorList>
    </citation>
    <scope>NUCLEOTIDE SEQUENCE [LARGE SCALE GENOMIC DNA]</scope>
    <source>
        <strain evidence="11">G4</strain>
        <tissue evidence="11">Muscle</tissue>
    </source>
</reference>
<evidence type="ECO:0000256" key="3">
    <source>
        <dbReference type="ARBA" id="ARBA00022578"/>
    </source>
</evidence>
<dbReference type="Proteomes" id="UP001591681">
    <property type="component" value="Unassembled WGS sequence"/>
</dbReference>
<protein>
    <recommendedName>
        <fullName evidence="10">SWIM-type domain-containing protein</fullName>
    </recommendedName>
</protein>
<dbReference type="EMBL" id="JBHFQA010000003">
    <property type="protein sequence ID" value="KAL2101724.1"/>
    <property type="molecule type" value="Genomic_DNA"/>
</dbReference>
<dbReference type="InterPro" id="IPR007527">
    <property type="entry name" value="Znf_SWIM"/>
</dbReference>
<feature type="region of interest" description="Disordered" evidence="9">
    <location>
        <begin position="768"/>
        <end position="795"/>
    </location>
</feature>
<dbReference type="PROSITE" id="PS50966">
    <property type="entry name" value="ZF_SWIM"/>
    <property type="match status" value="1"/>
</dbReference>
<comment type="caution">
    <text evidence="11">The sequence shown here is derived from an EMBL/GenBank/DDBJ whole genome shotgun (WGS) entry which is preliminary data.</text>
</comment>